<comment type="caution">
    <text evidence="1">The sequence shown here is derived from an EMBL/GenBank/DDBJ whole genome shotgun (WGS) entry which is preliminary data.</text>
</comment>
<reference evidence="1" key="1">
    <citation type="submission" date="2022-07" db="EMBL/GenBank/DDBJ databases">
        <title>Genome Sequence of Agrocybe chaxingu.</title>
        <authorList>
            <person name="Buettner E."/>
        </authorList>
    </citation>
    <scope>NUCLEOTIDE SEQUENCE</scope>
    <source>
        <strain evidence="1">MP-N11</strain>
    </source>
</reference>
<organism evidence="1 2">
    <name type="scientific">Agrocybe chaxingu</name>
    <dbReference type="NCBI Taxonomy" id="84603"/>
    <lineage>
        <taxon>Eukaryota</taxon>
        <taxon>Fungi</taxon>
        <taxon>Dikarya</taxon>
        <taxon>Basidiomycota</taxon>
        <taxon>Agaricomycotina</taxon>
        <taxon>Agaricomycetes</taxon>
        <taxon>Agaricomycetidae</taxon>
        <taxon>Agaricales</taxon>
        <taxon>Agaricineae</taxon>
        <taxon>Strophariaceae</taxon>
        <taxon>Agrocybe</taxon>
    </lineage>
</organism>
<name>A0A9W8JY67_9AGAR</name>
<sequence length="277" mass="30677">MSTITPRPVPDCFTTLKDRLSAQRVLLDLKKVLNLSHDVSPELANTILDYAHYWPKVASNGPGTVVSACKEDELNSAEVLLLTPTMEELLGPGDFKIRAVRFKLESHDQGWATFGDSPSRYFPSWTWFEAVIVRDPRYSISSPETDAFVKEALAKSRRGREAKSSVTTVRNPHAAAGLGEDTWDIQRNVRASEVFVSHEVRFKEDSEDVASGKIPGRVGSDAMTGAGSGDGFIGALEKGDRIAVIARATQDYWENHVRKIELEVDSDECDVTRSGWH</sequence>
<dbReference type="AlphaFoldDB" id="A0A9W8JY67"/>
<dbReference type="OrthoDB" id="66095at2759"/>
<gene>
    <name evidence="1" type="ORF">NLJ89_g6747</name>
</gene>
<evidence type="ECO:0000313" key="2">
    <source>
        <dbReference type="Proteomes" id="UP001148786"/>
    </source>
</evidence>
<proteinExistence type="predicted"/>
<dbReference type="EMBL" id="JANKHO010000741">
    <property type="protein sequence ID" value="KAJ3506662.1"/>
    <property type="molecule type" value="Genomic_DNA"/>
</dbReference>
<evidence type="ECO:0000313" key="1">
    <source>
        <dbReference type="EMBL" id="KAJ3506662.1"/>
    </source>
</evidence>
<keyword evidence="2" id="KW-1185">Reference proteome</keyword>
<dbReference type="Proteomes" id="UP001148786">
    <property type="component" value="Unassembled WGS sequence"/>
</dbReference>
<protein>
    <submittedName>
        <fullName evidence="1">Uncharacterized protein</fullName>
    </submittedName>
</protein>
<accession>A0A9W8JY67</accession>